<organism evidence="4 5">
    <name type="scientific">Phytohabitans aurantiacus</name>
    <dbReference type="NCBI Taxonomy" id="3016789"/>
    <lineage>
        <taxon>Bacteria</taxon>
        <taxon>Bacillati</taxon>
        <taxon>Actinomycetota</taxon>
        <taxon>Actinomycetes</taxon>
        <taxon>Micromonosporales</taxon>
        <taxon>Micromonosporaceae</taxon>
    </lineage>
</organism>
<keyword evidence="5" id="KW-1185">Reference proteome</keyword>
<gene>
    <name evidence="4" type="ORF">Pa4123_40420</name>
</gene>
<feature type="domain" description="FAD-binding" evidence="3">
    <location>
        <begin position="6"/>
        <end position="334"/>
    </location>
</feature>
<keyword evidence="1" id="KW-0560">Oxidoreductase</keyword>
<dbReference type="Gene3D" id="3.50.50.60">
    <property type="entry name" value="FAD/NAD(P)-binding domain"/>
    <property type="match status" value="1"/>
</dbReference>
<dbReference type="Proteomes" id="UP001144280">
    <property type="component" value="Unassembled WGS sequence"/>
</dbReference>
<dbReference type="PRINTS" id="PR00420">
    <property type="entry name" value="RNGMNOXGNASE"/>
</dbReference>
<dbReference type="RefSeq" id="WP_281897951.1">
    <property type="nucleotide sequence ID" value="NZ_BSDI01000018.1"/>
</dbReference>
<sequence length="405" mass="43436">MSAKSYDAVVVGARCAGSPIAMLLARKGYRVLVVDKSTFPSDTVSTHMIHPPGIAALRRWGVLDAMLATGVPPVDTYAFDFGPFTLEGAPGTGETPLAYAPRRTRIDKVLVDAAAEAGAEVREGFTVDEILVEDGRVTGVRGHGRGGQPVTERARVVVGADGFRSVVAEAVAAERYHEKPKLLCGYYTYWSGLPMNGRFETYIRPGRGFAAWPTNDGVTLVVVGWPYAEFEANKSDVEGNYLKSLALAPEFAGRVDAATREERFAGMAVPNFFRKPYGPGWALVGDAGYNKDFITAMGMQDAFRDAELCARALDEALSGARPYDEAMAGYQATRDEGSLPMYEFTTELATLEPPPPDLVALLTAINGNQAAMDEFAQLNAGVVSPADFFAPPNVARLMSGQASRA</sequence>
<dbReference type="InterPro" id="IPR036188">
    <property type="entry name" value="FAD/NAD-bd_sf"/>
</dbReference>
<dbReference type="EMBL" id="BSDI01000018">
    <property type="protein sequence ID" value="GLH98767.1"/>
    <property type="molecule type" value="Genomic_DNA"/>
</dbReference>
<evidence type="ECO:0000256" key="2">
    <source>
        <dbReference type="ARBA" id="ARBA00023027"/>
    </source>
</evidence>
<keyword evidence="2" id="KW-0520">NAD</keyword>
<dbReference type="PANTHER" id="PTHR43476">
    <property type="entry name" value="3-(3-HYDROXY-PHENYL)PROPIONATE/3-HYDROXYCINNAMIC ACID HYDROXYLASE"/>
    <property type="match status" value="1"/>
</dbReference>
<evidence type="ECO:0000259" key="3">
    <source>
        <dbReference type="Pfam" id="PF01494"/>
    </source>
</evidence>
<name>A0ABQ5QXK3_9ACTN</name>
<dbReference type="SUPFAM" id="SSF51905">
    <property type="entry name" value="FAD/NAD(P)-binding domain"/>
    <property type="match status" value="1"/>
</dbReference>
<dbReference type="Pfam" id="PF01494">
    <property type="entry name" value="FAD_binding_3"/>
    <property type="match status" value="1"/>
</dbReference>
<evidence type="ECO:0000313" key="5">
    <source>
        <dbReference type="Proteomes" id="UP001144280"/>
    </source>
</evidence>
<accession>A0ABQ5QXK3</accession>
<protein>
    <submittedName>
        <fullName evidence="4">FAD-dependent oxidoreductase</fullName>
    </submittedName>
</protein>
<evidence type="ECO:0000313" key="4">
    <source>
        <dbReference type="EMBL" id="GLH98767.1"/>
    </source>
</evidence>
<dbReference type="InterPro" id="IPR050631">
    <property type="entry name" value="PheA/TfdB_FAD_monoxygenase"/>
</dbReference>
<evidence type="ECO:0000256" key="1">
    <source>
        <dbReference type="ARBA" id="ARBA00023002"/>
    </source>
</evidence>
<dbReference type="InterPro" id="IPR002938">
    <property type="entry name" value="FAD-bd"/>
</dbReference>
<proteinExistence type="predicted"/>
<dbReference type="PANTHER" id="PTHR43476:SF4">
    <property type="entry name" value="BLR0106 PROTEIN"/>
    <property type="match status" value="1"/>
</dbReference>
<comment type="caution">
    <text evidence="4">The sequence shown here is derived from an EMBL/GenBank/DDBJ whole genome shotgun (WGS) entry which is preliminary data.</text>
</comment>
<reference evidence="4" key="1">
    <citation type="submission" date="2022-12" db="EMBL/GenBank/DDBJ databases">
        <title>New Phytohabitans aurantiacus sp. RD004123 nov., an actinomycete isolated from soil.</title>
        <authorList>
            <person name="Triningsih D.W."/>
            <person name="Harunari E."/>
            <person name="Igarashi Y."/>
        </authorList>
    </citation>
    <scope>NUCLEOTIDE SEQUENCE</scope>
    <source>
        <strain evidence="4">RD004123</strain>
    </source>
</reference>